<evidence type="ECO:0000313" key="1">
    <source>
        <dbReference type="EMBL" id="KIO08548.1"/>
    </source>
</evidence>
<dbReference type="OrthoDB" id="2555959at2759"/>
<dbReference type="Proteomes" id="UP000054217">
    <property type="component" value="Unassembled WGS sequence"/>
</dbReference>
<dbReference type="InParanoid" id="A0A0C3JHH3"/>
<accession>A0A0C3JHH3</accession>
<gene>
    <name evidence="1" type="ORF">M404DRAFT_997473</name>
</gene>
<dbReference type="EMBL" id="KN831957">
    <property type="protein sequence ID" value="KIO08548.1"/>
    <property type="molecule type" value="Genomic_DNA"/>
</dbReference>
<organism evidence="1 2">
    <name type="scientific">Pisolithus tinctorius Marx 270</name>
    <dbReference type="NCBI Taxonomy" id="870435"/>
    <lineage>
        <taxon>Eukaryota</taxon>
        <taxon>Fungi</taxon>
        <taxon>Dikarya</taxon>
        <taxon>Basidiomycota</taxon>
        <taxon>Agaricomycotina</taxon>
        <taxon>Agaricomycetes</taxon>
        <taxon>Agaricomycetidae</taxon>
        <taxon>Boletales</taxon>
        <taxon>Sclerodermatineae</taxon>
        <taxon>Pisolithaceae</taxon>
        <taxon>Pisolithus</taxon>
    </lineage>
</organism>
<name>A0A0C3JHH3_PISTI</name>
<reference evidence="1 2" key="1">
    <citation type="submission" date="2014-04" db="EMBL/GenBank/DDBJ databases">
        <authorList>
            <consortium name="DOE Joint Genome Institute"/>
            <person name="Kuo A."/>
            <person name="Kohler A."/>
            <person name="Costa M.D."/>
            <person name="Nagy L.G."/>
            <person name="Floudas D."/>
            <person name="Copeland A."/>
            <person name="Barry K.W."/>
            <person name="Cichocki N."/>
            <person name="Veneault-Fourrey C."/>
            <person name="LaButti K."/>
            <person name="Lindquist E.A."/>
            <person name="Lipzen A."/>
            <person name="Lundell T."/>
            <person name="Morin E."/>
            <person name="Murat C."/>
            <person name="Sun H."/>
            <person name="Tunlid A."/>
            <person name="Henrissat B."/>
            <person name="Grigoriev I.V."/>
            <person name="Hibbett D.S."/>
            <person name="Martin F."/>
            <person name="Nordberg H.P."/>
            <person name="Cantor M.N."/>
            <person name="Hua S.X."/>
        </authorList>
    </citation>
    <scope>NUCLEOTIDE SEQUENCE [LARGE SCALE GENOMIC DNA]</scope>
    <source>
        <strain evidence="1 2">Marx 270</strain>
    </source>
</reference>
<protein>
    <submittedName>
        <fullName evidence="1">Uncharacterized protein</fullName>
    </submittedName>
</protein>
<dbReference type="AlphaFoldDB" id="A0A0C3JHH3"/>
<keyword evidence="2" id="KW-1185">Reference proteome</keyword>
<proteinExistence type="predicted"/>
<evidence type="ECO:0000313" key="2">
    <source>
        <dbReference type="Proteomes" id="UP000054217"/>
    </source>
</evidence>
<reference evidence="2" key="2">
    <citation type="submission" date="2015-01" db="EMBL/GenBank/DDBJ databases">
        <title>Evolutionary Origins and Diversification of the Mycorrhizal Mutualists.</title>
        <authorList>
            <consortium name="DOE Joint Genome Institute"/>
            <consortium name="Mycorrhizal Genomics Consortium"/>
            <person name="Kohler A."/>
            <person name="Kuo A."/>
            <person name="Nagy L.G."/>
            <person name="Floudas D."/>
            <person name="Copeland A."/>
            <person name="Barry K.W."/>
            <person name="Cichocki N."/>
            <person name="Veneault-Fourrey C."/>
            <person name="LaButti K."/>
            <person name="Lindquist E.A."/>
            <person name="Lipzen A."/>
            <person name="Lundell T."/>
            <person name="Morin E."/>
            <person name="Murat C."/>
            <person name="Riley R."/>
            <person name="Ohm R."/>
            <person name="Sun H."/>
            <person name="Tunlid A."/>
            <person name="Henrissat B."/>
            <person name="Grigoriev I.V."/>
            <person name="Hibbett D.S."/>
            <person name="Martin F."/>
        </authorList>
    </citation>
    <scope>NUCLEOTIDE SEQUENCE [LARGE SCALE GENOMIC DNA]</scope>
    <source>
        <strain evidence="2">Marx 270</strain>
    </source>
</reference>
<sequence>MQPHSPTKDRARNRSLWGSYKGEALKLARIRSHRHVPPVLPARTRLYISMGVCTLGVAGLFVSDYLEKTLPPTPRGTAKSPST</sequence>
<dbReference type="HOGENOM" id="CLU_193972_0_0_1"/>